<accession>A0AAW7YSH5</accession>
<comment type="function">
    <text evidence="7">May be involved in multidrug export. Transmembrane domains (TMD) form a pore in the cell membrane and the ATP-binding domain (NBD) is responsible for energy generation.</text>
</comment>
<evidence type="ECO:0000256" key="7">
    <source>
        <dbReference type="ARBA" id="ARBA00025074"/>
    </source>
</evidence>
<evidence type="ECO:0000256" key="4">
    <source>
        <dbReference type="ARBA" id="ARBA00022840"/>
    </source>
</evidence>
<evidence type="ECO:0000313" key="11">
    <source>
        <dbReference type="EMBL" id="MDO6573122.1"/>
    </source>
</evidence>
<feature type="transmembrane region" description="Helical" evidence="8">
    <location>
        <begin position="268"/>
        <end position="286"/>
    </location>
</feature>
<feature type="transmembrane region" description="Helical" evidence="8">
    <location>
        <begin position="240"/>
        <end position="262"/>
    </location>
</feature>
<evidence type="ECO:0000256" key="5">
    <source>
        <dbReference type="ARBA" id="ARBA00022989"/>
    </source>
</evidence>
<evidence type="ECO:0000256" key="6">
    <source>
        <dbReference type="ARBA" id="ARBA00023136"/>
    </source>
</evidence>
<dbReference type="SUPFAM" id="SSF52540">
    <property type="entry name" value="P-loop containing nucleoside triphosphate hydrolases"/>
    <property type="match status" value="1"/>
</dbReference>
<dbReference type="SMART" id="SM00382">
    <property type="entry name" value="AAA"/>
    <property type="match status" value="1"/>
</dbReference>
<feature type="domain" description="ABC transmembrane type-1" evidence="10">
    <location>
        <begin position="14"/>
        <end position="283"/>
    </location>
</feature>
<dbReference type="SUPFAM" id="SSF90123">
    <property type="entry name" value="ABC transporter transmembrane region"/>
    <property type="match status" value="1"/>
</dbReference>
<dbReference type="PANTHER" id="PTHR24221">
    <property type="entry name" value="ATP-BINDING CASSETTE SUB-FAMILY B"/>
    <property type="match status" value="1"/>
</dbReference>
<dbReference type="NCBIfam" id="TIGR02868">
    <property type="entry name" value="CydC"/>
    <property type="match status" value="1"/>
</dbReference>
<dbReference type="Gene3D" id="3.40.50.300">
    <property type="entry name" value="P-loop containing nucleotide triphosphate hydrolases"/>
    <property type="match status" value="1"/>
</dbReference>
<feature type="transmembrane region" description="Helical" evidence="8">
    <location>
        <begin position="45"/>
        <end position="66"/>
    </location>
</feature>
<dbReference type="GO" id="GO:0005524">
    <property type="term" value="F:ATP binding"/>
    <property type="evidence" value="ECO:0007669"/>
    <property type="project" value="UniProtKB-KW"/>
</dbReference>
<dbReference type="Proteomes" id="UP001170310">
    <property type="component" value="Unassembled WGS sequence"/>
</dbReference>
<evidence type="ECO:0000259" key="9">
    <source>
        <dbReference type="PROSITE" id="PS50893"/>
    </source>
</evidence>
<comment type="caution">
    <text evidence="11">The sequence shown here is derived from an EMBL/GenBank/DDBJ whole genome shotgun (WGS) entry which is preliminary data.</text>
</comment>
<feature type="transmembrane region" description="Helical" evidence="8">
    <location>
        <begin position="12"/>
        <end position="33"/>
    </location>
</feature>
<comment type="subcellular location">
    <subcellularLocation>
        <location evidence="1">Cell membrane</location>
        <topology evidence="1">Multi-pass membrane protein</topology>
    </subcellularLocation>
</comment>
<dbReference type="CDD" id="cd03228">
    <property type="entry name" value="ABCC_MRP_Like"/>
    <property type="match status" value="1"/>
</dbReference>
<keyword evidence="4" id="KW-0067">ATP-binding</keyword>
<dbReference type="InterPro" id="IPR003439">
    <property type="entry name" value="ABC_transporter-like_ATP-bd"/>
</dbReference>
<dbReference type="InterPro" id="IPR027417">
    <property type="entry name" value="P-loop_NTPase"/>
</dbReference>
<evidence type="ECO:0000259" key="10">
    <source>
        <dbReference type="PROSITE" id="PS50929"/>
    </source>
</evidence>
<feature type="transmembrane region" description="Helical" evidence="8">
    <location>
        <begin position="128"/>
        <end position="149"/>
    </location>
</feature>
<keyword evidence="5 8" id="KW-1133">Transmembrane helix</keyword>
<dbReference type="InterPro" id="IPR036640">
    <property type="entry name" value="ABC1_TM_sf"/>
</dbReference>
<dbReference type="GO" id="GO:0045454">
    <property type="term" value="P:cell redox homeostasis"/>
    <property type="evidence" value="ECO:0007669"/>
    <property type="project" value="InterPro"/>
</dbReference>
<dbReference type="PROSITE" id="PS50893">
    <property type="entry name" value="ABC_TRANSPORTER_2"/>
    <property type="match status" value="1"/>
</dbReference>
<reference evidence="11" key="1">
    <citation type="submission" date="2023-07" db="EMBL/GenBank/DDBJ databases">
        <title>Genome content predicts the carbon catabolic preferences of heterotrophic bacteria.</title>
        <authorList>
            <person name="Gralka M."/>
        </authorList>
    </citation>
    <scope>NUCLEOTIDE SEQUENCE</scope>
    <source>
        <strain evidence="11">E2R20</strain>
    </source>
</reference>
<dbReference type="GO" id="GO:0140359">
    <property type="term" value="F:ABC-type transporter activity"/>
    <property type="evidence" value="ECO:0007669"/>
    <property type="project" value="InterPro"/>
</dbReference>
<dbReference type="GO" id="GO:0034040">
    <property type="term" value="F:ATPase-coupled lipid transmembrane transporter activity"/>
    <property type="evidence" value="ECO:0007669"/>
    <property type="project" value="TreeGrafter"/>
</dbReference>
<evidence type="ECO:0000313" key="12">
    <source>
        <dbReference type="Proteomes" id="UP001170310"/>
    </source>
</evidence>
<keyword evidence="6 8" id="KW-0472">Membrane</keyword>
<gene>
    <name evidence="11" type="primary">cydC</name>
    <name evidence="11" type="ORF">Q4528_03020</name>
</gene>
<dbReference type="InterPro" id="IPR014223">
    <property type="entry name" value="ABC_CydC/D"/>
</dbReference>
<keyword evidence="12" id="KW-1185">Reference proteome</keyword>
<dbReference type="GO" id="GO:0034775">
    <property type="term" value="P:glutathione transmembrane transport"/>
    <property type="evidence" value="ECO:0007669"/>
    <property type="project" value="InterPro"/>
</dbReference>
<evidence type="ECO:0000256" key="8">
    <source>
        <dbReference type="SAM" id="Phobius"/>
    </source>
</evidence>
<dbReference type="Pfam" id="PF00664">
    <property type="entry name" value="ABC_membrane"/>
    <property type="match status" value="1"/>
</dbReference>
<dbReference type="Pfam" id="PF00005">
    <property type="entry name" value="ABC_tran"/>
    <property type="match status" value="1"/>
</dbReference>
<proteinExistence type="predicted"/>
<name>A0AAW7YSH5_9STAP</name>
<keyword evidence="2 8" id="KW-0812">Transmembrane</keyword>
<dbReference type="RefSeq" id="WP_046466434.1">
    <property type="nucleotide sequence ID" value="NZ_JAUOQO010000002.1"/>
</dbReference>
<feature type="transmembrane region" description="Helical" evidence="8">
    <location>
        <begin position="155"/>
        <end position="173"/>
    </location>
</feature>
<dbReference type="PROSITE" id="PS00211">
    <property type="entry name" value="ABC_TRANSPORTER_1"/>
    <property type="match status" value="1"/>
</dbReference>
<feature type="domain" description="ABC transporter" evidence="9">
    <location>
        <begin position="332"/>
        <end position="557"/>
    </location>
</feature>
<dbReference type="AlphaFoldDB" id="A0AAW7YSH5"/>
<dbReference type="GO" id="GO:0005886">
    <property type="term" value="C:plasma membrane"/>
    <property type="evidence" value="ECO:0007669"/>
    <property type="project" value="UniProtKB-SubCell"/>
</dbReference>
<organism evidence="11 12">
    <name type="scientific">Staphylococcus pasteuri_A</name>
    <dbReference type="NCBI Taxonomy" id="3062664"/>
    <lineage>
        <taxon>Bacteria</taxon>
        <taxon>Bacillati</taxon>
        <taxon>Bacillota</taxon>
        <taxon>Bacilli</taxon>
        <taxon>Bacillales</taxon>
        <taxon>Staphylococcaceae</taxon>
        <taxon>Staphylococcus</taxon>
    </lineage>
</organism>
<evidence type="ECO:0000256" key="3">
    <source>
        <dbReference type="ARBA" id="ARBA00022741"/>
    </source>
</evidence>
<keyword evidence="3" id="KW-0547">Nucleotide-binding</keyword>
<dbReference type="Gene3D" id="1.20.1560.10">
    <property type="entry name" value="ABC transporter type 1, transmembrane domain"/>
    <property type="match status" value="1"/>
</dbReference>
<dbReference type="InterPro" id="IPR017871">
    <property type="entry name" value="ABC_transporter-like_CS"/>
</dbReference>
<evidence type="ECO:0000256" key="2">
    <source>
        <dbReference type="ARBA" id="ARBA00022692"/>
    </source>
</evidence>
<dbReference type="PROSITE" id="PS50929">
    <property type="entry name" value="ABC_TM1F"/>
    <property type="match status" value="1"/>
</dbReference>
<protein>
    <submittedName>
        <fullName evidence="11">Thiol reductant ABC exporter subunit CydC</fullName>
    </submittedName>
</protein>
<dbReference type="GO" id="GO:0016887">
    <property type="term" value="F:ATP hydrolysis activity"/>
    <property type="evidence" value="ECO:0007669"/>
    <property type="project" value="InterPro"/>
</dbReference>
<evidence type="ECO:0000256" key="1">
    <source>
        <dbReference type="ARBA" id="ARBA00004651"/>
    </source>
</evidence>
<dbReference type="InterPro" id="IPR003593">
    <property type="entry name" value="AAA+_ATPase"/>
</dbReference>
<dbReference type="InterPro" id="IPR011527">
    <property type="entry name" value="ABC1_TM_dom"/>
</dbReference>
<sequence>MKSRIQFKIDKDLVIAIAIGVVGSLVALAMFFLSGYMVTESALGAPLYALMVLVVSVKLFGFLRAISRYYERLYSHRTTFTMLRNVRTQFFKGLVRVVPDVYRKYNSSDLISRMVSRVEALQNIYLRVYYPPIVIGITALITIAVYLFISPAHAILIAASMILTLWLVPFLSAKRARKLKTVVSHQQRQFLTRFFDYREGFQELQRFNKDEDYKNDVLQHLQQYDALQSKEQGFLTVYDYLLNIIAMISIFATLVLGAIQVHTHSLDVVYLTSIVLMILTLFEQAVPMSNVAFYKADTDQSLSEINEVIQNDDISKEHLYTDSDKTNEHDLYEVKDVTFKYDNQELSVLNHVSFHIKEGERVAIIGPSGSGKSTLLHVLLGLYQVSSGQVMLNQTEVFQIKEEEKYHQINALLQSQQLFDGTIKDNLLTDCDEDDMRHTLKALNLSHLALNQEITMDGDTLSGGEIQRLSMARLLLRNQTNIWILDEPTTGLDTDHTDQLMTLIDKQAKTLIVATHDLRLLPYFDKILIMIDGEIKEAGSYHSLIQNKGYLYKITQLNQ</sequence>
<dbReference type="PANTHER" id="PTHR24221:SF653">
    <property type="entry name" value="TRANSPORT ATP-BINDING PROTEIN CYDC"/>
    <property type="match status" value="1"/>
</dbReference>
<dbReference type="InterPro" id="IPR039421">
    <property type="entry name" value="Type_1_exporter"/>
</dbReference>
<dbReference type="EMBL" id="JAUOQO010000002">
    <property type="protein sequence ID" value="MDO6573122.1"/>
    <property type="molecule type" value="Genomic_DNA"/>
</dbReference>